<name>A0A7C5RS51_THERO</name>
<feature type="domain" description="EamA" evidence="7">
    <location>
        <begin position="172"/>
        <end position="304"/>
    </location>
</feature>
<evidence type="ECO:0000256" key="4">
    <source>
        <dbReference type="ARBA" id="ARBA00022989"/>
    </source>
</evidence>
<keyword evidence="4 6" id="KW-1133">Transmembrane helix</keyword>
<feature type="transmembrane region" description="Helical" evidence="6">
    <location>
        <begin position="91"/>
        <end position="111"/>
    </location>
</feature>
<keyword evidence="5 6" id="KW-0472">Membrane</keyword>
<feature type="transmembrane region" description="Helical" evidence="6">
    <location>
        <begin position="22"/>
        <end position="45"/>
    </location>
</feature>
<dbReference type="InterPro" id="IPR051258">
    <property type="entry name" value="Diverse_Substrate_Transporter"/>
</dbReference>
<dbReference type="InterPro" id="IPR037185">
    <property type="entry name" value="EmrE-like"/>
</dbReference>
<evidence type="ECO:0000259" key="7">
    <source>
        <dbReference type="Pfam" id="PF00892"/>
    </source>
</evidence>
<proteinExistence type="predicted"/>
<dbReference type="Pfam" id="PF00892">
    <property type="entry name" value="EamA"/>
    <property type="match status" value="2"/>
</dbReference>
<reference evidence="8" key="1">
    <citation type="journal article" date="2020" name="mSystems">
        <title>Genome- and Community-Level Interaction Insights into Carbon Utilization and Element Cycling Functions of Hydrothermarchaeota in Hydrothermal Sediment.</title>
        <authorList>
            <person name="Zhou Z."/>
            <person name="Liu Y."/>
            <person name="Xu W."/>
            <person name="Pan J."/>
            <person name="Luo Z.H."/>
            <person name="Li M."/>
        </authorList>
    </citation>
    <scope>NUCLEOTIDE SEQUENCE [LARGE SCALE GENOMIC DNA]</scope>
    <source>
        <strain evidence="8">SpSt-1065</strain>
    </source>
</reference>
<dbReference type="InterPro" id="IPR000620">
    <property type="entry name" value="EamA_dom"/>
</dbReference>
<comment type="subcellular location">
    <subcellularLocation>
        <location evidence="1">Cell membrane</location>
        <topology evidence="1">Multi-pass membrane protein</topology>
    </subcellularLocation>
</comment>
<organism evidence="8">
    <name type="scientific">Thermomicrobium roseum</name>
    <dbReference type="NCBI Taxonomy" id="500"/>
    <lineage>
        <taxon>Bacteria</taxon>
        <taxon>Pseudomonadati</taxon>
        <taxon>Thermomicrobiota</taxon>
        <taxon>Thermomicrobia</taxon>
        <taxon>Thermomicrobiales</taxon>
        <taxon>Thermomicrobiaceae</taxon>
        <taxon>Thermomicrobium</taxon>
    </lineage>
</organism>
<keyword evidence="3 6" id="KW-0812">Transmembrane</keyword>
<protein>
    <recommendedName>
        <fullName evidence="7">EamA domain-containing protein</fullName>
    </recommendedName>
</protein>
<feature type="transmembrane region" description="Helical" evidence="6">
    <location>
        <begin position="148"/>
        <end position="166"/>
    </location>
</feature>
<dbReference type="SUPFAM" id="SSF103481">
    <property type="entry name" value="Multidrug resistance efflux transporter EmrE"/>
    <property type="match status" value="2"/>
</dbReference>
<sequence length="313" mass="33233">MAVTIPAQVLAKVSRSRGLDPIGAGAVLLSALGFGTLATLTKVAYAEGVSVPALILWRFGFSTLLVFLTLPLEWWRRGSLVGTQPWTRHRTLLALLAVACFTGNTTLYLVALQRISVSTAAILFYVYPLLVVGFRLLGWREVPSIRQLIAMVAALSGTAITLGWHWGGIDPFAAIMMILSASLYAGYIVLAHRGFRDASPVAVTACIFSATTLFALLFVWSSNESLMITLPALAPVLGIVVLATFLPVQLFLIGTVRLGPTPAAILGTFEPVASVLVAVLTLGERPSGAQLVGGLLVLTAAILVRGEEGRRPE</sequence>
<feature type="transmembrane region" description="Helical" evidence="6">
    <location>
        <begin position="232"/>
        <end position="252"/>
    </location>
</feature>
<comment type="caution">
    <text evidence="8">The sequence shown here is derived from an EMBL/GenBank/DDBJ whole genome shotgun (WGS) entry which is preliminary data.</text>
</comment>
<evidence type="ECO:0000313" key="8">
    <source>
        <dbReference type="EMBL" id="HHM95904.1"/>
    </source>
</evidence>
<feature type="domain" description="EamA" evidence="7">
    <location>
        <begin position="22"/>
        <end position="162"/>
    </location>
</feature>
<gene>
    <name evidence="8" type="ORF">ENM21_01615</name>
</gene>
<dbReference type="PANTHER" id="PTHR42920:SF5">
    <property type="entry name" value="EAMA DOMAIN-CONTAINING PROTEIN"/>
    <property type="match status" value="1"/>
</dbReference>
<dbReference type="AlphaFoldDB" id="A0A7C5RS51"/>
<keyword evidence="2" id="KW-1003">Cell membrane</keyword>
<dbReference type="GO" id="GO:0005886">
    <property type="term" value="C:plasma membrane"/>
    <property type="evidence" value="ECO:0007669"/>
    <property type="project" value="UniProtKB-SubCell"/>
</dbReference>
<evidence type="ECO:0000256" key="6">
    <source>
        <dbReference type="SAM" id="Phobius"/>
    </source>
</evidence>
<dbReference type="EMBL" id="DRWX01000081">
    <property type="protein sequence ID" value="HHM95904.1"/>
    <property type="molecule type" value="Genomic_DNA"/>
</dbReference>
<feature type="transmembrane region" description="Helical" evidence="6">
    <location>
        <begin position="172"/>
        <end position="190"/>
    </location>
</feature>
<evidence type="ECO:0000256" key="1">
    <source>
        <dbReference type="ARBA" id="ARBA00004651"/>
    </source>
</evidence>
<feature type="transmembrane region" description="Helical" evidence="6">
    <location>
        <begin position="117"/>
        <end position="136"/>
    </location>
</feature>
<evidence type="ECO:0000256" key="5">
    <source>
        <dbReference type="ARBA" id="ARBA00023136"/>
    </source>
</evidence>
<feature type="transmembrane region" description="Helical" evidence="6">
    <location>
        <begin position="51"/>
        <end position="70"/>
    </location>
</feature>
<feature type="transmembrane region" description="Helical" evidence="6">
    <location>
        <begin position="202"/>
        <end position="220"/>
    </location>
</feature>
<evidence type="ECO:0000256" key="2">
    <source>
        <dbReference type="ARBA" id="ARBA00022475"/>
    </source>
</evidence>
<accession>A0A7C5RS51</accession>
<dbReference type="PANTHER" id="PTHR42920">
    <property type="entry name" value="OS03G0707200 PROTEIN-RELATED"/>
    <property type="match status" value="1"/>
</dbReference>
<evidence type="ECO:0000256" key="3">
    <source>
        <dbReference type="ARBA" id="ARBA00022692"/>
    </source>
</evidence>